<name>A0AAN6WRM0_9PEZI</name>
<keyword evidence="1" id="KW-0677">Repeat</keyword>
<gene>
    <name evidence="5" type="ORF">QBC35DRAFT_533086</name>
</gene>
<keyword evidence="6" id="KW-1185">Reference proteome</keyword>
<feature type="repeat" description="ANK" evidence="3">
    <location>
        <begin position="642"/>
        <end position="675"/>
    </location>
</feature>
<dbReference type="AlphaFoldDB" id="A0AAN6WRM0"/>
<feature type="repeat" description="ANK" evidence="3">
    <location>
        <begin position="417"/>
        <end position="449"/>
    </location>
</feature>
<evidence type="ECO:0000256" key="4">
    <source>
        <dbReference type="SAM" id="MobiDB-lite"/>
    </source>
</evidence>
<dbReference type="Proteomes" id="UP001302126">
    <property type="component" value="Unassembled WGS sequence"/>
</dbReference>
<evidence type="ECO:0000313" key="6">
    <source>
        <dbReference type="Proteomes" id="UP001302126"/>
    </source>
</evidence>
<reference evidence="5" key="1">
    <citation type="journal article" date="2023" name="Mol. Phylogenet. Evol.">
        <title>Genome-scale phylogeny and comparative genomics of the fungal order Sordariales.</title>
        <authorList>
            <person name="Hensen N."/>
            <person name="Bonometti L."/>
            <person name="Westerberg I."/>
            <person name="Brannstrom I.O."/>
            <person name="Guillou S."/>
            <person name="Cros-Aarteil S."/>
            <person name="Calhoun S."/>
            <person name="Haridas S."/>
            <person name="Kuo A."/>
            <person name="Mondo S."/>
            <person name="Pangilinan J."/>
            <person name="Riley R."/>
            <person name="LaButti K."/>
            <person name="Andreopoulos B."/>
            <person name="Lipzen A."/>
            <person name="Chen C."/>
            <person name="Yan M."/>
            <person name="Daum C."/>
            <person name="Ng V."/>
            <person name="Clum A."/>
            <person name="Steindorff A."/>
            <person name="Ohm R.A."/>
            <person name="Martin F."/>
            <person name="Silar P."/>
            <person name="Natvig D.O."/>
            <person name="Lalanne C."/>
            <person name="Gautier V."/>
            <person name="Ament-Velasquez S.L."/>
            <person name="Kruys A."/>
            <person name="Hutchinson M.I."/>
            <person name="Powell A.J."/>
            <person name="Barry K."/>
            <person name="Miller A.N."/>
            <person name="Grigoriev I.V."/>
            <person name="Debuchy R."/>
            <person name="Gladieux P."/>
            <person name="Hiltunen Thoren M."/>
            <person name="Johannesson H."/>
        </authorList>
    </citation>
    <scope>NUCLEOTIDE SEQUENCE</scope>
    <source>
        <strain evidence="5">PSN309</strain>
    </source>
</reference>
<feature type="repeat" description="ANK" evidence="3">
    <location>
        <begin position="107"/>
        <end position="128"/>
    </location>
</feature>
<feature type="repeat" description="ANK" evidence="3">
    <location>
        <begin position="373"/>
        <end position="405"/>
    </location>
</feature>
<feature type="repeat" description="ANK" evidence="3">
    <location>
        <begin position="450"/>
        <end position="485"/>
    </location>
</feature>
<sequence length="904" mass="99217">MACAAGLTAVVPLLCPQSSGLEINKYSMRFGPVERQLILTPETGLKRKLEYHIANDDVHVVESLLSGDHREDFTRENPLHLAPLTGSTRMVHMLLQNLSNVGNLDSEGRTALHIAAIAGRDNIIRVLLHGADRNSISSPTTRSLADQVNTPYKDGQTAPILATRAGNLAAAAVLAEYTQHNGLVIKDASGRSAIYYAASQSNPQIMIRLLQIDLQVIRYKDAQGLTPLLIAASCGMWCTVKAISTHTSIAKSDHPGLLLDKDMNNKIPLYHAAANGFEQAVLSLIGHIQTCESTWRVKRPSVLTKAVLSNDHETIEFLLYNVKLDPNGGVRSKSSHSDGDTPLGVAASTGSESSVRALLSFQSPPDISLYDKNYQTPLHLAAQSGHPAIVKILLEHSKKEEAMDRVDKAVIDVRDDKRRTPLHLAASNGHVETARLLIDYGANLEACAHAYEDPLHYAAAGEAQACSEVVRLLIEAGARVEHLENFLEVASGTAPHQGDDDDDDDSLLEIAAATLPEKREIPFKELLMEETPPDWNTILPGVSEDEPSYQACLNTLNTLLDLDIINIHTPGRWGRTSLHVAVYCSNLLAVKVLLDRGADANLSYNSIGHTLLHVACYYGHLACAQELLERGNANPEARFGDDGWTAFHLAAFEGNPPEVCQLLLDKGPGVDIDCQTQKGSTPLYLACLSRGHAEVVKLLLHRGADPNIMACEVSSGPETPLHTAIRQGNNLEIMRMLFNHPNTKITLTTPGMVRGLMKNLDANTRDRAPQCLWDYLGREEDSNLISRIPFQDLLLLLELSPAELEEFIAEKLPNLQDETDEHGWNLGHVLHHSFAPSPNQVSLNKISEAILHPTKKPDAFIIPDDWLTLTDGKANYDIWRIEINPNGRVVNLRVEQKRQVEQPH</sequence>
<dbReference type="Gene3D" id="1.25.40.20">
    <property type="entry name" value="Ankyrin repeat-containing domain"/>
    <property type="match status" value="5"/>
</dbReference>
<protein>
    <submittedName>
        <fullName evidence="5">Ankyrin repeat-containing domain protein</fullName>
    </submittedName>
</protein>
<feature type="repeat" description="ANK" evidence="3">
    <location>
        <begin position="74"/>
        <end position="106"/>
    </location>
</feature>
<feature type="repeat" description="ANK" evidence="3">
    <location>
        <begin position="573"/>
        <end position="605"/>
    </location>
</feature>
<dbReference type="PRINTS" id="PR01415">
    <property type="entry name" value="ANKYRIN"/>
</dbReference>
<organism evidence="5 6">
    <name type="scientific">Podospora australis</name>
    <dbReference type="NCBI Taxonomy" id="1536484"/>
    <lineage>
        <taxon>Eukaryota</taxon>
        <taxon>Fungi</taxon>
        <taxon>Dikarya</taxon>
        <taxon>Ascomycota</taxon>
        <taxon>Pezizomycotina</taxon>
        <taxon>Sordariomycetes</taxon>
        <taxon>Sordariomycetidae</taxon>
        <taxon>Sordariales</taxon>
        <taxon>Podosporaceae</taxon>
        <taxon>Podospora</taxon>
    </lineage>
</organism>
<comment type="caution">
    <text evidence="5">The sequence shown here is derived from an EMBL/GenBank/DDBJ whole genome shotgun (WGS) entry which is preliminary data.</text>
</comment>
<dbReference type="Pfam" id="PF12796">
    <property type="entry name" value="Ank_2"/>
    <property type="match status" value="5"/>
</dbReference>
<proteinExistence type="predicted"/>
<dbReference type="InterPro" id="IPR036770">
    <property type="entry name" value="Ankyrin_rpt-contain_sf"/>
</dbReference>
<dbReference type="EMBL" id="MU864416">
    <property type="protein sequence ID" value="KAK4186716.1"/>
    <property type="molecule type" value="Genomic_DNA"/>
</dbReference>
<dbReference type="SUPFAM" id="SSF48403">
    <property type="entry name" value="Ankyrin repeat"/>
    <property type="match status" value="3"/>
</dbReference>
<reference evidence="5" key="2">
    <citation type="submission" date="2023-05" db="EMBL/GenBank/DDBJ databases">
        <authorList>
            <consortium name="Lawrence Berkeley National Laboratory"/>
            <person name="Steindorff A."/>
            <person name="Hensen N."/>
            <person name="Bonometti L."/>
            <person name="Westerberg I."/>
            <person name="Brannstrom I.O."/>
            <person name="Guillou S."/>
            <person name="Cros-Aarteil S."/>
            <person name="Calhoun S."/>
            <person name="Haridas S."/>
            <person name="Kuo A."/>
            <person name="Mondo S."/>
            <person name="Pangilinan J."/>
            <person name="Riley R."/>
            <person name="Labutti K."/>
            <person name="Andreopoulos B."/>
            <person name="Lipzen A."/>
            <person name="Chen C."/>
            <person name="Yanf M."/>
            <person name="Daum C."/>
            <person name="Ng V."/>
            <person name="Clum A."/>
            <person name="Ohm R."/>
            <person name="Martin F."/>
            <person name="Silar P."/>
            <person name="Natvig D."/>
            <person name="Lalanne C."/>
            <person name="Gautier V."/>
            <person name="Ament-Velasquez S.L."/>
            <person name="Kruys A."/>
            <person name="Hutchinson M.I."/>
            <person name="Powell A.J."/>
            <person name="Barry K."/>
            <person name="Miller A.N."/>
            <person name="Grigoriev I.V."/>
            <person name="Debuchy R."/>
            <person name="Gladieux P."/>
            <person name="Thoren M.H."/>
            <person name="Johannesson H."/>
        </authorList>
    </citation>
    <scope>NUCLEOTIDE SEQUENCE</scope>
    <source>
        <strain evidence="5">PSN309</strain>
    </source>
</reference>
<evidence type="ECO:0000256" key="2">
    <source>
        <dbReference type="ARBA" id="ARBA00023043"/>
    </source>
</evidence>
<dbReference type="PROSITE" id="PS50297">
    <property type="entry name" value="ANK_REP_REGION"/>
    <property type="match status" value="7"/>
</dbReference>
<evidence type="ECO:0000256" key="1">
    <source>
        <dbReference type="ARBA" id="ARBA00022737"/>
    </source>
</evidence>
<feature type="repeat" description="ANK" evidence="3">
    <location>
        <begin position="607"/>
        <end position="631"/>
    </location>
</feature>
<keyword evidence="2 3" id="KW-0040">ANK repeat</keyword>
<feature type="region of interest" description="Disordered" evidence="4">
    <location>
        <begin position="329"/>
        <end position="348"/>
    </location>
</feature>
<evidence type="ECO:0000313" key="5">
    <source>
        <dbReference type="EMBL" id="KAK4186716.1"/>
    </source>
</evidence>
<evidence type="ECO:0000256" key="3">
    <source>
        <dbReference type="PROSITE-ProRule" id="PRU00023"/>
    </source>
</evidence>
<accession>A0AAN6WRM0</accession>
<dbReference type="InterPro" id="IPR002110">
    <property type="entry name" value="Ankyrin_rpt"/>
</dbReference>
<feature type="repeat" description="ANK" evidence="3">
    <location>
        <begin position="678"/>
        <end position="711"/>
    </location>
</feature>
<dbReference type="PANTHER" id="PTHR24126:SF14">
    <property type="entry name" value="ANK_REP_REGION DOMAIN-CONTAINING PROTEIN"/>
    <property type="match status" value="1"/>
</dbReference>
<dbReference type="PANTHER" id="PTHR24126">
    <property type="entry name" value="ANKYRIN REPEAT, PH AND SEC7 DOMAIN CONTAINING PROTEIN SECG-RELATED"/>
    <property type="match status" value="1"/>
</dbReference>
<dbReference type="SMART" id="SM00248">
    <property type="entry name" value="ANK"/>
    <property type="match status" value="14"/>
</dbReference>
<dbReference type="PROSITE" id="PS50088">
    <property type="entry name" value="ANK_REPEAT"/>
    <property type="match status" value="9"/>
</dbReference>